<keyword evidence="4" id="KW-0677">Repeat</keyword>
<evidence type="ECO:0000256" key="4">
    <source>
        <dbReference type="ARBA" id="ARBA00022737"/>
    </source>
</evidence>
<feature type="domain" description="RCK C-terminal" evidence="7">
    <location>
        <begin position="299"/>
        <end position="383"/>
    </location>
</feature>
<evidence type="ECO:0000313" key="9">
    <source>
        <dbReference type="Proteomes" id="UP000064912"/>
    </source>
</evidence>
<evidence type="ECO:0000256" key="5">
    <source>
        <dbReference type="ARBA" id="ARBA00022989"/>
    </source>
</evidence>
<organism evidence="8 9">
    <name type="scientific">Rhodovulum sulfidophilum</name>
    <name type="common">Rhodobacter sulfidophilus</name>
    <dbReference type="NCBI Taxonomy" id="35806"/>
    <lineage>
        <taxon>Bacteria</taxon>
        <taxon>Pseudomonadati</taxon>
        <taxon>Pseudomonadota</taxon>
        <taxon>Alphaproteobacteria</taxon>
        <taxon>Rhodobacterales</taxon>
        <taxon>Paracoccaceae</taxon>
        <taxon>Rhodovulum</taxon>
    </lineage>
</organism>
<dbReference type="InterPro" id="IPR051679">
    <property type="entry name" value="DASS-Related_Transporters"/>
</dbReference>
<keyword evidence="6" id="KW-0472">Membrane</keyword>
<dbReference type="Pfam" id="PF03600">
    <property type="entry name" value="CitMHS"/>
    <property type="match status" value="1"/>
</dbReference>
<evidence type="ECO:0000259" key="7">
    <source>
        <dbReference type="PROSITE" id="PS51202"/>
    </source>
</evidence>
<dbReference type="PROSITE" id="PS51202">
    <property type="entry name" value="RCK_C"/>
    <property type="match status" value="2"/>
</dbReference>
<dbReference type="InterPro" id="IPR006037">
    <property type="entry name" value="RCK_C"/>
</dbReference>
<evidence type="ECO:0000256" key="6">
    <source>
        <dbReference type="ARBA" id="ARBA00023136"/>
    </source>
</evidence>
<dbReference type="SUPFAM" id="SSF116726">
    <property type="entry name" value="TrkA C-terminal domain-like"/>
    <property type="match status" value="2"/>
</dbReference>
<keyword evidence="3" id="KW-0812">Transmembrane</keyword>
<keyword evidence="2" id="KW-0813">Transport</keyword>
<dbReference type="Gene3D" id="3.30.70.1450">
    <property type="entry name" value="Regulator of K+ conductance, C-terminal domain"/>
    <property type="match status" value="2"/>
</dbReference>
<dbReference type="GO" id="GO:0005886">
    <property type="term" value="C:plasma membrane"/>
    <property type="evidence" value="ECO:0007669"/>
    <property type="project" value="TreeGrafter"/>
</dbReference>
<evidence type="ECO:0000313" key="8">
    <source>
        <dbReference type="EMBL" id="BAQ67470.1"/>
    </source>
</evidence>
<protein>
    <submittedName>
        <fullName evidence="8">Citrate transporter</fullName>
    </submittedName>
</protein>
<dbReference type="GO" id="GO:0006813">
    <property type="term" value="P:potassium ion transport"/>
    <property type="evidence" value="ECO:0007669"/>
    <property type="project" value="InterPro"/>
</dbReference>
<evidence type="ECO:0000256" key="1">
    <source>
        <dbReference type="ARBA" id="ARBA00004141"/>
    </source>
</evidence>
<evidence type="ECO:0000256" key="2">
    <source>
        <dbReference type="ARBA" id="ARBA00022448"/>
    </source>
</evidence>
<dbReference type="GO" id="GO:0008324">
    <property type="term" value="F:monoatomic cation transmembrane transporter activity"/>
    <property type="evidence" value="ECO:0007669"/>
    <property type="project" value="InterPro"/>
</dbReference>
<dbReference type="Proteomes" id="UP000064912">
    <property type="component" value="Chromosome"/>
</dbReference>
<reference evidence="8 9" key="1">
    <citation type="submission" date="2015-02" db="EMBL/GenBank/DDBJ databases">
        <title>Genome sequene of Rhodovulum sulfidophilum DSM 2351.</title>
        <authorList>
            <person name="Nagao N."/>
        </authorList>
    </citation>
    <scope>NUCLEOTIDE SEQUENCE [LARGE SCALE GENOMIC DNA]</scope>
    <source>
        <strain evidence="8 9">DSM 2351</strain>
    </source>
</reference>
<feature type="domain" description="RCK C-terminal" evidence="7">
    <location>
        <begin position="208"/>
        <end position="291"/>
    </location>
</feature>
<dbReference type="AlphaFoldDB" id="A0A0D6AXV2"/>
<sequence length="591" mass="63228">MSLDQIVVLALLAIVFLSFIKETYPPEVTALAASAALLATGIIGTGDFLTVFGSSAPITIAMMFIISAALERTGVLATLGEFMTARAGGSYLRALFLMMIVTVLASAFMNNTPVVILLTPVMISVAASVGVAPSRMLIPLSFSAIFGGTLTLVGTSTNILMSGVARETGQPPISMFEMTLPGMIFVLVGMAYLAIAGRFLLPDRQSLAHLVGRETRRRFLARLLIPAGSRYIGKRLDDLPFNTAETRILDVIRGEVSMRRRLDDLELERGDRLVLKTGTGEILGLKENGQVAFRDLSDRGVEPVTADQTVTLEASIGPNSILRGRPLGELRLRRNYGVYVMAVHRADRNLSERTDDIRLQFADTLLLEGPAEGLRRLVEDGGVVNLSAPSERPMRRAKAPVAIATMMAVVGLAAFDVMPIAGLAVIGAVAVMLTRCVDPEEAFNAIDWRILFLIFGMLGLSKGMEETGTAQLIVDWVVGLLGGFGPLAILAAVYVLTSALTEMISNNAVAVLVGPIVIGLAVQLGVDPRPFIMAVMFAASASFATPIGYQTNTFVYGAGGYRFRDFLKVGLPLNIIFAVVAVGVIPLFFPF</sequence>
<accession>A0A0D6AXV2</accession>
<dbReference type="InterPro" id="IPR036721">
    <property type="entry name" value="RCK_C_sf"/>
</dbReference>
<evidence type="ECO:0000256" key="3">
    <source>
        <dbReference type="ARBA" id="ARBA00022692"/>
    </source>
</evidence>
<dbReference type="PATRIC" id="fig|35806.4.peg.304"/>
<dbReference type="InterPro" id="IPR004680">
    <property type="entry name" value="Cit_transptr-like_dom"/>
</dbReference>
<dbReference type="Pfam" id="PF02080">
    <property type="entry name" value="TrkA_C"/>
    <property type="match status" value="2"/>
</dbReference>
<keyword evidence="5" id="KW-1133">Transmembrane helix</keyword>
<proteinExistence type="predicted"/>
<gene>
    <name evidence="8" type="ORF">NHU_00299</name>
</gene>
<dbReference type="RefSeq" id="WP_042459113.1">
    <property type="nucleotide sequence ID" value="NZ_CP015421.1"/>
</dbReference>
<dbReference type="eggNOG" id="COG0471">
    <property type="taxonomic scope" value="Bacteria"/>
</dbReference>
<comment type="subcellular location">
    <subcellularLocation>
        <location evidence="1">Membrane</location>
        <topology evidence="1">Multi-pass membrane protein</topology>
    </subcellularLocation>
</comment>
<dbReference type="EMBL" id="AP014800">
    <property type="protein sequence ID" value="BAQ67470.1"/>
    <property type="molecule type" value="Genomic_DNA"/>
</dbReference>
<dbReference type="GeneID" id="93538735"/>
<dbReference type="PANTHER" id="PTHR43652:SF2">
    <property type="entry name" value="BASIC AMINO ACID ANTIPORTER YFCC-RELATED"/>
    <property type="match status" value="1"/>
</dbReference>
<dbReference type="KEGG" id="rsu:NHU_00299"/>
<name>A0A0D6AXV2_RHOSU</name>
<dbReference type="PANTHER" id="PTHR43652">
    <property type="entry name" value="BASIC AMINO ACID ANTIPORTER YFCC-RELATED"/>
    <property type="match status" value="1"/>
</dbReference>